<gene>
    <name evidence="1" type="ORF">DAD186_19770</name>
</gene>
<organism evidence="1 2">
    <name type="scientific">Dermabacter vaginalis</name>
    <dbReference type="NCBI Taxonomy" id="1630135"/>
    <lineage>
        <taxon>Bacteria</taxon>
        <taxon>Bacillati</taxon>
        <taxon>Actinomycetota</taxon>
        <taxon>Actinomycetes</taxon>
        <taxon>Micrococcales</taxon>
        <taxon>Dermabacteraceae</taxon>
        <taxon>Dermabacter</taxon>
    </lineage>
</organism>
<reference evidence="1 2" key="1">
    <citation type="submission" date="2015-06" db="EMBL/GenBank/DDBJ databases">
        <title>Investigation of pathophysiology for high-risk pregnancy and development of treatment modality based on it.</title>
        <authorList>
            <person name="Kim B.-C."/>
            <person name="Lim S."/>
        </authorList>
    </citation>
    <scope>NUCLEOTIDE SEQUENCE [LARGE SCALE GENOMIC DNA]</scope>
    <source>
        <strain evidence="1 2">AD1-86</strain>
    </source>
</reference>
<dbReference type="AlphaFoldDB" id="A0A1B0ZKW0"/>
<proteinExistence type="predicted"/>
<dbReference type="KEGG" id="dva:DAD186_19770"/>
<dbReference type="Proteomes" id="UP000092596">
    <property type="component" value="Chromosome"/>
</dbReference>
<protein>
    <submittedName>
        <fullName evidence="1">Uncharacterized protein</fullName>
    </submittedName>
</protein>
<dbReference type="EMBL" id="CP012117">
    <property type="protein sequence ID" value="ANP28527.1"/>
    <property type="molecule type" value="Genomic_DNA"/>
</dbReference>
<evidence type="ECO:0000313" key="1">
    <source>
        <dbReference type="EMBL" id="ANP28527.1"/>
    </source>
</evidence>
<accession>A0A1B0ZKW0</accession>
<name>A0A1B0ZKW0_9MICO</name>
<sequence>MPLRSPRYLNKADFYAQAEYCGIPRTPKQVEYSERSSNTGGAEGKVGIYGIGGSATTTKVVEVQHAYTLENSDKVTFSKPLDQMEKENQGFTVLPLGDGTQEDHWTTWRDAFVKVDGKLSLSPVSAVGKIMDAFRQLLAREDVDLEALARISRGECTEENPSGIMSDSQIYSVLKSVYFGNSLPDIPLLYRMTPDIQGVFDHLFISCTPGHFIGKGIAGSDALEGDATVLGTVRNLIPDDPDEGYLSTERWTLHGWDPTVRSRMRPSMDDLSETLLPTLDPSWQNHEDESFFLKGPTLVIDAVAIY</sequence>
<dbReference type="InterPro" id="IPR045633">
    <property type="entry name" value="DUF6414"/>
</dbReference>
<evidence type="ECO:0000313" key="2">
    <source>
        <dbReference type="Proteomes" id="UP000092596"/>
    </source>
</evidence>
<dbReference type="Pfam" id="PF19952">
    <property type="entry name" value="DUF6414"/>
    <property type="match status" value="1"/>
</dbReference>